<organism evidence="9 10">
    <name type="scientific">Anaerocolumna jejuensis DSM 15929</name>
    <dbReference type="NCBI Taxonomy" id="1121322"/>
    <lineage>
        <taxon>Bacteria</taxon>
        <taxon>Bacillati</taxon>
        <taxon>Bacillota</taxon>
        <taxon>Clostridia</taxon>
        <taxon>Lachnospirales</taxon>
        <taxon>Lachnospiraceae</taxon>
        <taxon>Anaerocolumna</taxon>
    </lineage>
</organism>
<dbReference type="AlphaFoldDB" id="A0A1M6M8S5"/>
<evidence type="ECO:0000256" key="7">
    <source>
        <dbReference type="RuleBase" id="RU364083"/>
    </source>
</evidence>
<dbReference type="Gene3D" id="2.40.50.100">
    <property type="match status" value="1"/>
</dbReference>
<dbReference type="Pfam" id="PF08402">
    <property type="entry name" value="TOBE_2"/>
    <property type="match status" value="1"/>
</dbReference>
<dbReference type="PROSITE" id="PS00211">
    <property type="entry name" value="ABC_TRANSPORTER_1"/>
    <property type="match status" value="1"/>
</dbReference>
<dbReference type="SUPFAM" id="SSF52540">
    <property type="entry name" value="P-loop containing nucleoside triphosphate hydrolases"/>
    <property type="match status" value="1"/>
</dbReference>
<dbReference type="PANTHER" id="PTHR42781">
    <property type="entry name" value="SPERMIDINE/PUTRESCINE IMPORT ATP-BINDING PROTEIN POTA"/>
    <property type="match status" value="1"/>
</dbReference>
<evidence type="ECO:0000256" key="1">
    <source>
        <dbReference type="ARBA" id="ARBA00022448"/>
    </source>
</evidence>
<comment type="catalytic activity">
    <reaction evidence="7">
        <text>ATP + H2O + polyamine-[polyamine-binding protein]Side 1 = ADP + phosphate + polyamineSide 2 + [polyamine-binding protein]Side 1.</text>
        <dbReference type="EC" id="7.6.2.11"/>
    </reaction>
</comment>
<keyword evidence="3 7" id="KW-0547">Nucleotide-binding</keyword>
<dbReference type="CDD" id="cd03300">
    <property type="entry name" value="ABC_PotA_N"/>
    <property type="match status" value="1"/>
</dbReference>
<dbReference type="GO" id="GO:0016887">
    <property type="term" value="F:ATP hydrolysis activity"/>
    <property type="evidence" value="ECO:0007669"/>
    <property type="project" value="InterPro"/>
</dbReference>
<dbReference type="GO" id="GO:0015594">
    <property type="term" value="F:ABC-type putrescine transporter activity"/>
    <property type="evidence" value="ECO:0007669"/>
    <property type="project" value="InterPro"/>
</dbReference>
<comment type="subunit">
    <text evidence="7">The complex is composed of two ATP-binding proteins (PotA), two transmembrane proteins (PotB and PotC) and a solute-binding protein (PotD).</text>
</comment>
<dbReference type="Gene3D" id="3.40.50.300">
    <property type="entry name" value="P-loop containing nucleotide triphosphate hydrolases"/>
    <property type="match status" value="1"/>
</dbReference>
<evidence type="ECO:0000256" key="6">
    <source>
        <dbReference type="ARBA" id="ARBA00023136"/>
    </source>
</evidence>
<dbReference type="InterPro" id="IPR050093">
    <property type="entry name" value="ABC_SmlMolc_Importer"/>
</dbReference>
<dbReference type="InterPro" id="IPR008995">
    <property type="entry name" value="Mo/tungstate-bd_C_term_dom"/>
</dbReference>
<reference evidence="9 10" key="1">
    <citation type="submission" date="2016-11" db="EMBL/GenBank/DDBJ databases">
        <authorList>
            <person name="Jaros S."/>
            <person name="Januszkiewicz K."/>
            <person name="Wedrychowicz H."/>
        </authorList>
    </citation>
    <scope>NUCLEOTIDE SEQUENCE [LARGE SCALE GENOMIC DNA]</scope>
    <source>
        <strain evidence="9 10">DSM 15929</strain>
    </source>
</reference>
<dbReference type="OrthoDB" id="9802264at2"/>
<dbReference type="InterPro" id="IPR003593">
    <property type="entry name" value="AAA+_ATPase"/>
</dbReference>
<feature type="domain" description="ABC transporter" evidence="8">
    <location>
        <begin position="9"/>
        <end position="239"/>
    </location>
</feature>
<dbReference type="EMBL" id="FRAC01000007">
    <property type="protein sequence ID" value="SHJ79869.1"/>
    <property type="molecule type" value="Genomic_DNA"/>
</dbReference>
<evidence type="ECO:0000256" key="3">
    <source>
        <dbReference type="ARBA" id="ARBA00022741"/>
    </source>
</evidence>
<dbReference type="SUPFAM" id="SSF50331">
    <property type="entry name" value="MOP-like"/>
    <property type="match status" value="1"/>
</dbReference>
<dbReference type="Proteomes" id="UP000184386">
    <property type="component" value="Unassembled WGS sequence"/>
</dbReference>
<dbReference type="EC" id="7.6.2.11" evidence="7"/>
<evidence type="ECO:0000313" key="9">
    <source>
        <dbReference type="EMBL" id="SHJ79869.1"/>
    </source>
</evidence>
<dbReference type="InterPro" id="IPR027417">
    <property type="entry name" value="P-loop_NTPase"/>
</dbReference>
<dbReference type="Pfam" id="PF00005">
    <property type="entry name" value="ABC_tran"/>
    <property type="match status" value="1"/>
</dbReference>
<keyword evidence="10" id="KW-1185">Reference proteome</keyword>
<evidence type="ECO:0000256" key="2">
    <source>
        <dbReference type="ARBA" id="ARBA00022475"/>
    </source>
</evidence>
<dbReference type="InterPro" id="IPR013611">
    <property type="entry name" value="Transp-assoc_OB_typ2"/>
</dbReference>
<dbReference type="InterPro" id="IPR017879">
    <property type="entry name" value="PotA_ATP-bd"/>
</dbReference>
<dbReference type="PANTHER" id="PTHR42781:SF4">
    <property type="entry name" value="SPERMIDINE_PUTRESCINE IMPORT ATP-BINDING PROTEIN POTA"/>
    <property type="match status" value="1"/>
</dbReference>
<dbReference type="InterPro" id="IPR005893">
    <property type="entry name" value="PotA-like"/>
</dbReference>
<keyword evidence="4 7" id="KW-0067">ATP-binding</keyword>
<protein>
    <recommendedName>
        <fullName evidence="7">Spermidine/putrescine import ATP-binding protein PotA</fullName>
        <ecNumber evidence="7">7.6.2.11</ecNumber>
    </recommendedName>
</protein>
<keyword evidence="5 7" id="KW-1278">Translocase</keyword>
<evidence type="ECO:0000256" key="4">
    <source>
        <dbReference type="ARBA" id="ARBA00022840"/>
    </source>
</evidence>
<proteinExistence type="inferred from homology"/>
<evidence type="ECO:0000256" key="5">
    <source>
        <dbReference type="ARBA" id="ARBA00022967"/>
    </source>
</evidence>
<dbReference type="STRING" id="1121322.SAMN02745136_00900"/>
<dbReference type="GO" id="GO:0043190">
    <property type="term" value="C:ATP-binding cassette (ABC) transporter complex"/>
    <property type="evidence" value="ECO:0007669"/>
    <property type="project" value="InterPro"/>
</dbReference>
<dbReference type="SMART" id="SM00382">
    <property type="entry name" value="AAA"/>
    <property type="match status" value="1"/>
</dbReference>
<comment type="similarity">
    <text evidence="7">Belongs to the ABC transporter superfamily. Spermidine/putrescine importer (TC 3.A.1.11.1) family.</text>
</comment>
<keyword evidence="1 7" id="KW-0813">Transport</keyword>
<keyword evidence="2 7" id="KW-1003">Cell membrane</keyword>
<dbReference type="InterPro" id="IPR003439">
    <property type="entry name" value="ABC_transporter-like_ATP-bd"/>
</dbReference>
<name>A0A1M6M8S5_9FIRM</name>
<dbReference type="FunFam" id="3.40.50.300:FF:000133">
    <property type="entry name" value="Spermidine/putrescine import ATP-binding protein PotA"/>
    <property type="match status" value="1"/>
</dbReference>
<accession>A0A1M6M8S5</accession>
<dbReference type="GO" id="GO:0005524">
    <property type="term" value="F:ATP binding"/>
    <property type="evidence" value="ECO:0007669"/>
    <property type="project" value="UniProtKB-KW"/>
</dbReference>
<gene>
    <name evidence="7" type="primary">potA</name>
    <name evidence="9" type="ORF">SAMN02745136_00900</name>
</gene>
<comment type="function">
    <text evidence="7">Part of the ABC transporter complex PotABCD involved in spermidine/putrescine import. Responsible for energy coupling to the transport system.</text>
</comment>
<keyword evidence="6 7" id="KW-0472">Membrane</keyword>
<sequence>MTGERKAIVEIKNVNKIYADNHVVHDLNLEIYEGEFLTMLGPSGCGKTTILRMIGGFEEPSGGEILVEGENVEEKEPFERNVNTVFQSYALFPHLTIFKNIAYGLKMKKVPKEEIKKRVQEMLELVQLNGYDKRYPSQLSGGQKQRVAIARALINNPKVLLLDEPLGALDLKLRKEMQLELKNLQKKLGITFVYVTHDQEEALTMSDRIAVMNKGYLDQLDTPEGIYEKPRTKFVADFIGESNIFEATVRKVKGNVAELGIEVGDALARADKEMTFEAMEMVHICVRPEKMRFSKEAKEGFTLCGMVKEQIYVGNIIKSNVVLPNGQVVKLSRMDVDDVPKVGEFVSLYWNLEDVVIMKSRGHLIRNVIENVKLGGN</sequence>
<evidence type="ECO:0000313" key="10">
    <source>
        <dbReference type="Proteomes" id="UP000184386"/>
    </source>
</evidence>
<dbReference type="PROSITE" id="PS50893">
    <property type="entry name" value="ABC_TRANSPORTER_2"/>
    <property type="match status" value="1"/>
</dbReference>
<evidence type="ECO:0000259" key="8">
    <source>
        <dbReference type="PROSITE" id="PS50893"/>
    </source>
</evidence>
<dbReference type="NCBIfam" id="TIGR01187">
    <property type="entry name" value="potA"/>
    <property type="match status" value="1"/>
</dbReference>
<dbReference type="InterPro" id="IPR017871">
    <property type="entry name" value="ABC_transporter-like_CS"/>
</dbReference>